<dbReference type="Proteomes" id="UP001054252">
    <property type="component" value="Unassembled WGS sequence"/>
</dbReference>
<reference evidence="1 2" key="1">
    <citation type="journal article" date="2021" name="Commun. Biol.">
        <title>The genome of Shorea leprosula (Dipterocarpaceae) highlights the ecological relevance of drought in aseasonal tropical rainforests.</title>
        <authorList>
            <person name="Ng K.K.S."/>
            <person name="Kobayashi M.J."/>
            <person name="Fawcett J.A."/>
            <person name="Hatakeyama M."/>
            <person name="Paape T."/>
            <person name="Ng C.H."/>
            <person name="Ang C.C."/>
            <person name="Tnah L.H."/>
            <person name="Lee C.T."/>
            <person name="Nishiyama T."/>
            <person name="Sese J."/>
            <person name="O'Brien M.J."/>
            <person name="Copetti D."/>
            <person name="Mohd Noor M.I."/>
            <person name="Ong R.C."/>
            <person name="Putra M."/>
            <person name="Sireger I.Z."/>
            <person name="Indrioko S."/>
            <person name="Kosugi Y."/>
            <person name="Izuno A."/>
            <person name="Isagi Y."/>
            <person name="Lee S.L."/>
            <person name="Shimizu K.K."/>
        </authorList>
    </citation>
    <scope>NUCLEOTIDE SEQUENCE [LARGE SCALE GENOMIC DNA]</scope>
    <source>
        <strain evidence="1">214</strain>
    </source>
</reference>
<dbReference type="EMBL" id="BPVZ01000006">
    <property type="protein sequence ID" value="GKU93212.1"/>
    <property type="molecule type" value="Genomic_DNA"/>
</dbReference>
<evidence type="ECO:0000313" key="1">
    <source>
        <dbReference type="EMBL" id="GKU93212.1"/>
    </source>
</evidence>
<accession>A0AAV5I5N0</accession>
<dbReference type="AlphaFoldDB" id="A0AAV5I5N0"/>
<comment type="caution">
    <text evidence="1">The sequence shown here is derived from an EMBL/GenBank/DDBJ whole genome shotgun (WGS) entry which is preliminary data.</text>
</comment>
<sequence>MRLSSVLANFGSAVTVHVVHCSRVLSTEHCSHPKGQHLTGI</sequence>
<protein>
    <submittedName>
        <fullName evidence="1">Uncharacterized protein</fullName>
    </submittedName>
</protein>
<name>A0AAV5I5N0_9ROSI</name>
<keyword evidence="2" id="KW-1185">Reference proteome</keyword>
<organism evidence="1 2">
    <name type="scientific">Rubroshorea leprosula</name>
    <dbReference type="NCBI Taxonomy" id="152421"/>
    <lineage>
        <taxon>Eukaryota</taxon>
        <taxon>Viridiplantae</taxon>
        <taxon>Streptophyta</taxon>
        <taxon>Embryophyta</taxon>
        <taxon>Tracheophyta</taxon>
        <taxon>Spermatophyta</taxon>
        <taxon>Magnoliopsida</taxon>
        <taxon>eudicotyledons</taxon>
        <taxon>Gunneridae</taxon>
        <taxon>Pentapetalae</taxon>
        <taxon>rosids</taxon>
        <taxon>malvids</taxon>
        <taxon>Malvales</taxon>
        <taxon>Dipterocarpaceae</taxon>
        <taxon>Rubroshorea</taxon>
    </lineage>
</organism>
<evidence type="ECO:0000313" key="2">
    <source>
        <dbReference type="Proteomes" id="UP001054252"/>
    </source>
</evidence>
<gene>
    <name evidence="1" type="ORF">SLEP1_g6821</name>
</gene>
<proteinExistence type="predicted"/>